<evidence type="ECO:0000259" key="1">
    <source>
        <dbReference type="Pfam" id="PF20150"/>
    </source>
</evidence>
<dbReference type="Pfam" id="PF20150">
    <property type="entry name" value="2EXR"/>
    <property type="match status" value="1"/>
</dbReference>
<name>A0A175W6U9_9PEZI</name>
<organism evidence="2 3">
    <name type="scientific">Madurella mycetomatis</name>
    <dbReference type="NCBI Taxonomy" id="100816"/>
    <lineage>
        <taxon>Eukaryota</taxon>
        <taxon>Fungi</taxon>
        <taxon>Dikarya</taxon>
        <taxon>Ascomycota</taxon>
        <taxon>Pezizomycotina</taxon>
        <taxon>Sordariomycetes</taxon>
        <taxon>Sordariomycetidae</taxon>
        <taxon>Sordariales</taxon>
        <taxon>Sordariales incertae sedis</taxon>
        <taxon>Madurella</taxon>
    </lineage>
</organism>
<sequence>MFTCSVPPPTLLSVNSESRAVALRHYRPEEQQQQQQQNGGWGVIYVDFSRDVIGLSDAAPLVEQGAQSAQADA</sequence>
<accession>A0A175W6U9</accession>
<keyword evidence="3" id="KW-1185">Reference proteome</keyword>
<evidence type="ECO:0000313" key="2">
    <source>
        <dbReference type="EMBL" id="KXX78684.1"/>
    </source>
</evidence>
<dbReference type="EMBL" id="LCTW02000111">
    <property type="protein sequence ID" value="KXX78684.1"/>
    <property type="molecule type" value="Genomic_DNA"/>
</dbReference>
<evidence type="ECO:0000313" key="3">
    <source>
        <dbReference type="Proteomes" id="UP000078237"/>
    </source>
</evidence>
<dbReference type="VEuPathDB" id="FungiDB:MMYC01_205857"/>
<dbReference type="Proteomes" id="UP000078237">
    <property type="component" value="Unassembled WGS sequence"/>
</dbReference>
<proteinExistence type="predicted"/>
<gene>
    <name evidence="2" type="ORF">MMYC01_205857</name>
</gene>
<dbReference type="OrthoDB" id="3546385at2759"/>
<dbReference type="AlphaFoldDB" id="A0A175W6U9"/>
<feature type="domain" description="2EXR" evidence="1">
    <location>
        <begin position="6"/>
        <end position="53"/>
    </location>
</feature>
<comment type="caution">
    <text evidence="2">The sequence shown here is derived from an EMBL/GenBank/DDBJ whole genome shotgun (WGS) entry which is preliminary data.</text>
</comment>
<dbReference type="InterPro" id="IPR045518">
    <property type="entry name" value="2EXR"/>
</dbReference>
<protein>
    <recommendedName>
        <fullName evidence="1">2EXR domain-containing protein</fullName>
    </recommendedName>
</protein>
<reference evidence="2 3" key="1">
    <citation type="journal article" date="2016" name="Genome Announc.">
        <title>Genome Sequence of Madurella mycetomatis mm55, Isolated from a Human Mycetoma Case in Sudan.</title>
        <authorList>
            <person name="Smit S."/>
            <person name="Derks M.F."/>
            <person name="Bervoets S."/>
            <person name="Fahal A."/>
            <person name="van Leeuwen W."/>
            <person name="van Belkum A."/>
            <person name="van de Sande W.W."/>
        </authorList>
    </citation>
    <scope>NUCLEOTIDE SEQUENCE [LARGE SCALE GENOMIC DNA]</scope>
    <source>
        <strain evidence="3">mm55</strain>
    </source>
</reference>